<organism evidence="1 2">
    <name type="scientific">Sphagnurus paluster</name>
    <dbReference type="NCBI Taxonomy" id="117069"/>
    <lineage>
        <taxon>Eukaryota</taxon>
        <taxon>Fungi</taxon>
        <taxon>Dikarya</taxon>
        <taxon>Basidiomycota</taxon>
        <taxon>Agaricomycotina</taxon>
        <taxon>Agaricomycetes</taxon>
        <taxon>Agaricomycetidae</taxon>
        <taxon>Agaricales</taxon>
        <taxon>Tricholomatineae</taxon>
        <taxon>Lyophyllaceae</taxon>
        <taxon>Sphagnurus</taxon>
    </lineage>
</organism>
<dbReference type="OrthoDB" id="3173702at2759"/>
<dbReference type="EMBL" id="JABCKI010005969">
    <property type="protein sequence ID" value="KAG5636155.1"/>
    <property type="molecule type" value="Genomic_DNA"/>
</dbReference>
<reference evidence="1" key="1">
    <citation type="submission" date="2021-02" db="EMBL/GenBank/DDBJ databases">
        <authorList>
            <person name="Nieuwenhuis M."/>
            <person name="Van De Peppel L.J.J."/>
        </authorList>
    </citation>
    <scope>NUCLEOTIDE SEQUENCE</scope>
    <source>
        <strain evidence="1">D49</strain>
    </source>
</reference>
<evidence type="ECO:0000313" key="1">
    <source>
        <dbReference type="EMBL" id="KAG5636155.1"/>
    </source>
</evidence>
<name>A0A9P7FRV3_9AGAR</name>
<reference evidence="1" key="2">
    <citation type="submission" date="2021-10" db="EMBL/GenBank/DDBJ databases">
        <title>Phylogenomics reveals ancestral predisposition of the termite-cultivated fungus Termitomyces towards a domesticated lifestyle.</title>
        <authorList>
            <person name="Auxier B."/>
            <person name="Grum-Grzhimaylo A."/>
            <person name="Cardenas M.E."/>
            <person name="Lodge J.D."/>
            <person name="Laessoe T."/>
            <person name="Pedersen O."/>
            <person name="Smith M.E."/>
            <person name="Kuyper T.W."/>
            <person name="Franco-Molano E.A."/>
            <person name="Baroni T.J."/>
            <person name="Aanen D.K."/>
        </authorList>
    </citation>
    <scope>NUCLEOTIDE SEQUENCE</scope>
    <source>
        <strain evidence="1">D49</strain>
    </source>
</reference>
<dbReference type="Proteomes" id="UP000717328">
    <property type="component" value="Unassembled WGS sequence"/>
</dbReference>
<comment type="caution">
    <text evidence="1">The sequence shown here is derived from an EMBL/GenBank/DDBJ whole genome shotgun (WGS) entry which is preliminary data.</text>
</comment>
<evidence type="ECO:0000313" key="2">
    <source>
        <dbReference type="Proteomes" id="UP000717328"/>
    </source>
</evidence>
<accession>A0A9P7FRV3</accession>
<protein>
    <submittedName>
        <fullName evidence="1">Uncharacterized protein</fullName>
    </submittedName>
</protein>
<gene>
    <name evidence="1" type="ORF">H0H81_008986</name>
</gene>
<sequence length="219" mass="25571">MAHPPVYLHALKQLQMFTSTPLPDALQYTAQEYMNKELYQPETLYQFLKEVQVLTDSIIKIDQVFERVKTDLGRIDDCEFIGKRFEIFRPHWVALQHRFIAHIWISQKSARQAAAYAKEFASIILPGLEEIKSAADHRVAVAELNEFTARPDPFRQMLDSMDAPEHTHKHSKALNDLRSDIKSFRERFDLFAEDQGANMPKELVDLRQSMNRSKLDLKR</sequence>
<proteinExistence type="predicted"/>
<keyword evidence="2" id="KW-1185">Reference proteome</keyword>
<dbReference type="AlphaFoldDB" id="A0A9P7FRV3"/>